<evidence type="ECO:0000313" key="2">
    <source>
        <dbReference type="EMBL" id="NUW39291.1"/>
    </source>
</evidence>
<sequence length="143" mass="15655">MTGLRRILPVLVAAILLSLATVPPAQASTTRALADAYPCGPQFWKPGPNVYVQFCPDWAPDDSIPVHANRDQTSPIVGYIYAPGDDWYQCGYTGTQQTAHGATNYWWALTTADNGRIGWVNQIYFRGGGDNEPDATLRICPII</sequence>
<keyword evidence="1" id="KW-0732">Signal</keyword>
<reference evidence="2 3" key="1">
    <citation type="submission" date="2020-06" db="EMBL/GenBank/DDBJ databases">
        <authorList>
            <person name="Chanama M."/>
        </authorList>
    </citation>
    <scope>NUCLEOTIDE SEQUENCE [LARGE SCALE GENOMIC DNA]</scope>
    <source>
        <strain evidence="2 3">TBRC6557</strain>
    </source>
</reference>
<dbReference type="EMBL" id="JABWGO010000001">
    <property type="protein sequence ID" value="NUW39291.1"/>
    <property type="molecule type" value="Genomic_DNA"/>
</dbReference>
<evidence type="ECO:0000313" key="3">
    <source>
        <dbReference type="Proteomes" id="UP000546126"/>
    </source>
</evidence>
<organism evidence="2 3">
    <name type="scientific">Nonomuraea rhodomycinica</name>
    <dbReference type="NCBI Taxonomy" id="1712872"/>
    <lineage>
        <taxon>Bacteria</taxon>
        <taxon>Bacillati</taxon>
        <taxon>Actinomycetota</taxon>
        <taxon>Actinomycetes</taxon>
        <taxon>Streptosporangiales</taxon>
        <taxon>Streptosporangiaceae</taxon>
        <taxon>Nonomuraea</taxon>
    </lineage>
</organism>
<gene>
    <name evidence="2" type="ORF">HT134_03975</name>
</gene>
<name>A0A7Y6IJQ7_9ACTN</name>
<evidence type="ECO:0008006" key="4">
    <source>
        <dbReference type="Google" id="ProtNLM"/>
    </source>
</evidence>
<protein>
    <recommendedName>
        <fullName evidence="4">Peptidase inhibitor family I36</fullName>
    </recommendedName>
</protein>
<accession>A0A7Y6IJQ7</accession>
<dbReference type="RefSeq" id="WP_175598855.1">
    <property type="nucleotide sequence ID" value="NZ_JABWGO010000001.1"/>
</dbReference>
<proteinExistence type="predicted"/>
<keyword evidence="3" id="KW-1185">Reference proteome</keyword>
<feature type="signal peptide" evidence="1">
    <location>
        <begin position="1"/>
        <end position="27"/>
    </location>
</feature>
<comment type="caution">
    <text evidence="2">The sequence shown here is derived from an EMBL/GenBank/DDBJ whole genome shotgun (WGS) entry which is preliminary data.</text>
</comment>
<dbReference type="Proteomes" id="UP000546126">
    <property type="component" value="Unassembled WGS sequence"/>
</dbReference>
<feature type="chain" id="PRO_5031202816" description="Peptidase inhibitor family I36" evidence="1">
    <location>
        <begin position="28"/>
        <end position="143"/>
    </location>
</feature>
<dbReference type="AlphaFoldDB" id="A0A7Y6IJQ7"/>
<evidence type="ECO:0000256" key="1">
    <source>
        <dbReference type="SAM" id="SignalP"/>
    </source>
</evidence>